<feature type="transmembrane region" description="Helical" evidence="13">
    <location>
        <begin position="136"/>
        <end position="161"/>
    </location>
</feature>
<keyword evidence="4 12" id="KW-0813">Transport</keyword>
<proteinExistence type="inferred from homology"/>
<comment type="function">
    <text evidence="11">Involved in the TonB-dependent energy-dependent transport of various receptor-bound substrates. Protects ExbD from proteolytic degradation and functionally stabilizes TonB.</text>
</comment>
<dbReference type="PANTHER" id="PTHR30625:SF14">
    <property type="entry name" value="BIOPOLYMER TRANSPORT PROTEIN EXBB"/>
    <property type="match status" value="1"/>
</dbReference>
<dbReference type="eggNOG" id="COG0811">
    <property type="taxonomic scope" value="Bacteria"/>
</dbReference>
<dbReference type="HOGENOM" id="CLU_053325_2_0_6"/>
<comment type="similarity">
    <text evidence="12">Belongs to the exbB/tolQ family.</text>
</comment>
<dbReference type="AlphaFoldDB" id="A4BKW9"/>
<evidence type="ECO:0000256" key="12">
    <source>
        <dbReference type="RuleBase" id="RU004057"/>
    </source>
</evidence>
<accession>A4BKW9</accession>
<evidence type="ECO:0000256" key="2">
    <source>
        <dbReference type="ARBA" id="ARBA00011471"/>
    </source>
</evidence>
<dbReference type="InterPro" id="IPR050790">
    <property type="entry name" value="ExbB/TolQ_transport"/>
</dbReference>
<keyword evidence="6" id="KW-0997">Cell inner membrane</keyword>
<dbReference type="Pfam" id="PF01618">
    <property type="entry name" value="MotA_ExbB"/>
    <property type="match status" value="1"/>
</dbReference>
<comment type="subcellular location">
    <subcellularLocation>
        <location evidence="1">Cell inner membrane</location>
        <topology evidence="1">Multi-pass membrane protein</topology>
    </subcellularLocation>
    <subcellularLocation>
        <location evidence="12">Membrane</location>
        <topology evidence="12">Multi-pass membrane protein</topology>
    </subcellularLocation>
</comment>
<sequence length="255" mass="27277">MTVETEHALGFINFLQQADGLAKTILALMLFASLISWYLILTKTVHNSLAIRRSRQFLEFFWATPSLTAVAAHLEEQQPKDPFSRLAHHGVIASSHHERYGVNRVSTAGSAGDFVTRALRKVIDEETARAESGLTLLASIGSTAPFVGLLGTVWGIYHALIAIAQSGSGGLDQVAGPVGEALIMTAIGLAVAIPAVLGYNFLVRSNRLMLARLDGFAYDLFAFLATGAKLDGQAQPTEVVAHLRTAEPAVAGRRS</sequence>
<keyword evidence="7 13" id="KW-0812">Transmembrane</keyword>
<evidence type="ECO:0000256" key="11">
    <source>
        <dbReference type="ARBA" id="ARBA00024816"/>
    </source>
</evidence>
<keyword evidence="5" id="KW-1003">Cell membrane</keyword>
<feature type="domain" description="MotA/TolQ/ExbB proton channel" evidence="14">
    <location>
        <begin position="107"/>
        <end position="212"/>
    </location>
</feature>
<gene>
    <name evidence="15" type="ORF">NB231_14093</name>
</gene>
<evidence type="ECO:0000256" key="6">
    <source>
        <dbReference type="ARBA" id="ARBA00022519"/>
    </source>
</evidence>
<comment type="caution">
    <text evidence="15">The sequence shown here is derived from an EMBL/GenBank/DDBJ whole genome shotgun (WGS) entry which is preliminary data.</text>
</comment>
<feature type="transmembrane region" description="Helical" evidence="13">
    <location>
        <begin position="20"/>
        <end position="41"/>
    </location>
</feature>
<dbReference type="InterPro" id="IPR002898">
    <property type="entry name" value="MotA_ExbB_proton_chnl"/>
</dbReference>
<keyword evidence="8 12" id="KW-0653">Protein transport</keyword>
<evidence type="ECO:0000256" key="7">
    <source>
        <dbReference type="ARBA" id="ARBA00022692"/>
    </source>
</evidence>
<evidence type="ECO:0000259" key="14">
    <source>
        <dbReference type="Pfam" id="PF01618"/>
    </source>
</evidence>
<evidence type="ECO:0000256" key="10">
    <source>
        <dbReference type="ARBA" id="ARBA00023136"/>
    </source>
</evidence>
<comment type="subunit">
    <text evidence="2">The accessory proteins ExbB and ExbD seem to form a complex with TonB.</text>
</comment>
<evidence type="ECO:0000256" key="9">
    <source>
        <dbReference type="ARBA" id="ARBA00022989"/>
    </source>
</evidence>
<name>A4BKW9_9GAMM</name>
<feature type="transmembrane region" description="Helical" evidence="13">
    <location>
        <begin position="181"/>
        <end position="202"/>
    </location>
</feature>
<evidence type="ECO:0000256" key="5">
    <source>
        <dbReference type="ARBA" id="ARBA00022475"/>
    </source>
</evidence>
<evidence type="ECO:0000313" key="16">
    <source>
        <dbReference type="Proteomes" id="UP000003374"/>
    </source>
</evidence>
<evidence type="ECO:0000256" key="1">
    <source>
        <dbReference type="ARBA" id="ARBA00004429"/>
    </source>
</evidence>
<protein>
    <recommendedName>
        <fullName evidence="3">Biopolymer transport protein ExbB</fullName>
    </recommendedName>
</protein>
<evidence type="ECO:0000256" key="13">
    <source>
        <dbReference type="SAM" id="Phobius"/>
    </source>
</evidence>
<evidence type="ECO:0000313" key="15">
    <source>
        <dbReference type="EMBL" id="EAR22957.1"/>
    </source>
</evidence>
<dbReference type="PANTHER" id="PTHR30625">
    <property type="entry name" value="PROTEIN TOLQ"/>
    <property type="match status" value="1"/>
</dbReference>
<dbReference type="GO" id="GO:0005886">
    <property type="term" value="C:plasma membrane"/>
    <property type="evidence" value="ECO:0007669"/>
    <property type="project" value="UniProtKB-SubCell"/>
</dbReference>
<reference evidence="15 16" key="1">
    <citation type="submission" date="2006-02" db="EMBL/GenBank/DDBJ databases">
        <authorList>
            <person name="Waterbury J."/>
            <person name="Ferriera S."/>
            <person name="Johnson J."/>
            <person name="Kravitz S."/>
            <person name="Halpern A."/>
            <person name="Remington K."/>
            <person name="Beeson K."/>
            <person name="Tran B."/>
            <person name="Rogers Y.-H."/>
            <person name="Friedman R."/>
            <person name="Venter J.C."/>
        </authorList>
    </citation>
    <scope>NUCLEOTIDE SEQUENCE [LARGE SCALE GENOMIC DNA]</scope>
    <source>
        <strain evidence="15 16">Nb-231</strain>
    </source>
</reference>
<keyword evidence="16" id="KW-1185">Reference proteome</keyword>
<dbReference type="EMBL" id="AAOF01000001">
    <property type="protein sequence ID" value="EAR22957.1"/>
    <property type="molecule type" value="Genomic_DNA"/>
</dbReference>
<dbReference type="STRING" id="314278.NB231_14093"/>
<evidence type="ECO:0000256" key="8">
    <source>
        <dbReference type="ARBA" id="ARBA00022927"/>
    </source>
</evidence>
<keyword evidence="9 13" id="KW-1133">Transmembrane helix</keyword>
<dbReference type="Proteomes" id="UP000003374">
    <property type="component" value="Unassembled WGS sequence"/>
</dbReference>
<keyword evidence="10 13" id="KW-0472">Membrane</keyword>
<evidence type="ECO:0000256" key="4">
    <source>
        <dbReference type="ARBA" id="ARBA00022448"/>
    </source>
</evidence>
<organism evidence="15 16">
    <name type="scientific">Nitrococcus mobilis Nb-231</name>
    <dbReference type="NCBI Taxonomy" id="314278"/>
    <lineage>
        <taxon>Bacteria</taxon>
        <taxon>Pseudomonadati</taxon>
        <taxon>Pseudomonadota</taxon>
        <taxon>Gammaproteobacteria</taxon>
        <taxon>Chromatiales</taxon>
        <taxon>Ectothiorhodospiraceae</taxon>
        <taxon>Nitrococcus</taxon>
    </lineage>
</organism>
<evidence type="ECO:0000256" key="3">
    <source>
        <dbReference type="ARBA" id="ARBA00022093"/>
    </source>
</evidence>
<dbReference type="GO" id="GO:0017038">
    <property type="term" value="P:protein import"/>
    <property type="evidence" value="ECO:0007669"/>
    <property type="project" value="TreeGrafter"/>
</dbReference>